<evidence type="ECO:0000313" key="1">
    <source>
        <dbReference type="EMBL" id="PAV22286.1"/>
    </source>
</evidence>
<sequence>MIFISPISSRSYWLAALSPRRPNRFQLQLLGLITRRFESGEDDGWLELFIACFWSAFGSTCNRHGLR</sequence>
<gene>
    <name evidence="1" type="ORF">PNOK_0224300</name>
</gene>
<dbReference type="AlphaFoldDB" id="A0A286URQ8"/>
<accession>A0A286URQ8</accession>
<evidence type="ECO:0000313" key="2">
    <source>
        <dbReference type="Proteomes" id="UP000217199"/>
    </source>
</evidence>
<organism evidence="1 2">
    <name type="scientific">Pyrrhoderma noxium</name>
    <dbReference type="NCBI Taxonomy" id="2282107"/>
    <lineage>
        <taxon>Eukaryota</taxon>
        <taxon>Fungi</taxon>
        <taxon>Dikarya</taxon>
        <taxon>Basidiomycota</taxon>
        <taxon>Agaricomycotina</taxon>
        <taxon>Agaricomycetes</taxon>
        <taxon>Hymenochaetales</taxon>
        <taxon>Hymenochaetaceae</taxon>
        <taxon>Pyrrhoderma</taxon>
    </lineage>
</organism>
<name>A0A286URQ8_9AGAM</name>
<dbReference type="InParanoid" id="A0A286URQ8"/>
<comment type="caution">
    <text evidence="1">The sequence shown here is derived from an EMBL/GenBank/DDBJ whole genome shotgun (WGS) entry which is preliminary data.</text>
</comment>
<reference evidence="1 2" key="1">
    <citation type="journal article" date="2017" name="Mol. Ecol.">
        <title>Comparative and population genomic landscape of Phellinus noxius: A hypervariable fungus causing root rot in trees.</title>
        <authorList>
            <person name="Chung C.L."/>
            <person name="Lee T.J."/>
            <person name="Akiba M."/>
            <person name="Lee H.H."/>
            <person name="Kuo T.H."/>
            <person name="Liu D."/>
            <person name="Ke H.M."/>
            <person name="Yokoi T."/>
            <person name="Roa M.B."/>
            <person name="Lu M.J."/>
            <person name="Chang Y.Y."/>
            <person name="Ann P.J."/>
            <person name="Tsai J.N."/>
            <person name="Chen C.Y."/>
            <person name="Tzean S.S."/>
            <person name="Ota Y."/>
            <person name="Hattori T."/>
            <person name="Sahashi N."/>
            <person name="Liou R.F."/>
            <person name="Kikuchi T."/>
            <person name="Tsai I.J."/>
        </authorList>
    </citation>
    <scope>NUCLEOTIDE SEQUENCE [LARGE SCALE GENOMIC DNA]</scope>
    <source>
        <strain evidence="1 2">FFPRI411160</strain>
    </source>
</reference>
<protein>
    <submittedName>
        <fullName evidence="1">Uncharacterized protein</fullName>
    </submittedName>
</protein>
<keyword evidence="2" id="KW-1185">Reference proteome</keyword>
<dbReference type="EMBL" id="NBII01000002">
    <property type="protein sequence ID" value="PAV22286.1"/>
    <property type="molecule type" value="Genomic_DNA"/>
</dbReference>
<proteinExistence type="predicted"/>
<dbReference type="Proteomes" id="UP000217199">
    <property type="component" value="Unassembled WGS sequence"/>
</dbReference>